<comment type="caution">
    <text evidence="1">The sequence shown here is derived from an EMBL/GenBank/DDBJ whole genome shotgun (WGS) entry which is preliminary data.</text>
</comment>
<dbReference type="Proteomes" id="UP000886998">
    <property type="component" value="Unassembled WGS sequence"/>
</dbReference>
<evidence type="ECO:0000313" key="2">
    <source>
        <dbReference type="Proteomes" id="UP000886998"/>
    </source>
</evidence>
<proteinExistence type="predicted"/>
<name>A0A8X7CMX3_9ARAC</name>
<dbReference type="AlphaFoldDB" id="A0A8X7CMX3"/>
<sequence length="113" mass="12970">MRRNDVRSHLLGTRAHLFRLLLPTSKEFKMLQRNQAADKSSIEMRRMNHSNCCFDAVGANFRCGFVVASTVSEVSQRDRIKSLAFILLAVLNLKPNGIPREFLIRSHYPDHCV</sequence>
<gene>
    <name evidence="1" type="ORF">TNIN_473531</name>
</gene>
<evidence type="ECO:0000313" key="1">
    <source>
        <dbReference type="EMBL" id="GFY78799.1"/>
    </source>
</evidence>
<protein>
    <submittedName>
        <fullName evidence="1">Uncharacterized protein</fullName>
    </submittedName>
</protein>
<reference evidence="1" key="1">
    <citation type="submission" date="2020-08" db="EMBL/GenBank/DDBJ databases">
        <title>Multicomponent nature underlies the extraordinary mechanical properties of spider dragline silk.</title>
        <authorList>
            <person name="Kono N."/>
            <person name="Nakamura H."/>
            <person name="Mori M."/>
            <person name="Yoshida Y."/>
            <person name="Ohtoshi R."/>
            <person name="Malay A.D."/>
            <person name="Moran D.A.P."/>
            <person name="Tomita M."/>
            <person name="Numata K."/>
            <person name="Arakawa K."/>
        </authorList>
    </citation>
    <scope>NUCLEOTIDE SEQUENCE</scope>
</reference>
<keyword evidence="2" id="KW-1185">Reference proteome</keyword>
<dbReference type="EMBL" id="BMAV01023205">
    <property type="protein sequence ID" value="GFY78799.1"/>
    <property type="molecule type" value="Genomic_DNA"/>
</dbReference>
<dbReference type="OrthoDB" id="10325957at2759"/>
<accession>A0A8X7CMX3</accession>
<organism evidence="1 2">
    <name type="scientific">Trichonephila inaurata madagascariensis</name>
    <dbReference type="NCBI Taxonomy" id="2747483"/>
    <lineage>
        <taxon>Eukaryota</taxon>
        <taxon>Metazoa</taxon>
        <taxon>Ecdysozoa</taxon>
        <taxon>Arthropoda</taxon>
        <taxon>Chelicerata</taxon>
        <taxon>Arachnida</taxon>
        <taxon>Araneae</taxon>
        <taxon>Araneomorphae</taxon>
        <taxon>Entelegynae</taxon>
        <taxon>Araneoidea</taxon>
        <taxon>Nephilidae</taxon>
        <taxon>Trichonephila</taxon>
        <taxon>Trichonephila inaurata</taxon>
    </lineage>
</organism>